<dbReference type="GO" id="GO:0008703">
    <property type="term" value="F:5-amino-6-(5-phosphoribosylamino)uracil reductase activity"/>
    <property type="evidence" value="ECO:0007669"/>
    <property type="project" value="InterPro"/>
</dbReference>
<organism evidence="2">
    <name type="scientific">uncultured Woeseiaceae bacterium</name>
    <dbReference type="NCBI Taxonomy" id="1983305"/>
    <lineage>
        <taxon>Bacteria</taxon>
        <taxon>Pseudomonadati</taxon>
        <taxon>Pseudomonadota</taxon>
        <taxon>Gammaproteobacteria</taxon>
        <taxon>Woeseiales</taxon>
        <taxon>Woeseiaceae</taxon>
        <taxon>environmental samples</taxon>
    </lineage>
</organism>
<feature type="domain" description="Bacterial bifunctional deaminase-reductase C-terminal" evidence="1">
    <location>
        <begin position="1"/>
        <end position="66"/>
    </location>
</feature>
<protein>
    <recommendedName>
        <fullName evidence="1">Bacterial bifunctional deaminase-reductase C-terminal domain-containing protein</fullName>
    </recommendedName>
</protein>
<evidence type="ECO:0000259" key="1">
    <source>
        <dbReference type="Pfam" id="PF01872"/>
    </source>
</evidence>
<evidence type="ECO:0000313" key="2">
    <source>
        <dbReference type="EMBL" id="VUX56166.1"/>
    </source>
</evidence>
<gene>
    <name evidence="2" type="ORF">JTBM06_V1_360001</name>
</gene>
<reference evidence="2" key="1">
    <citation type="submission" date="2019-07" db="EMBL/GenBank/DDBJ databases">
        <authorList>
            <person name="Weber M."/>
            <person name="Kostadinov I."/>
            <person name="Kostadinov D I."/>
        </authorList>
    </citation>
    <scope>NUCLEOTIDE SEQUENCE</scope>
    <source>
        <strain evidence="2">Gfbio:sag-sample-m06:053724c1-46a9-4a36-b237-ea2bf867836b</strain>
    </source>
</reference>
<dbReference type="SUPFAM" id="SSF53597">
    <property type="entry name" value="Dihydrofolate reductase-like"/>
    <property type="match status" value="1"/>
</dbReference>
<dbReference type="EMBL" id="LR633967">
    <property type="protein sequence ID" value="VUX56166.1"/>
    <property type="molecule type" value="Genomic_DNA"/>
</dbReference>
<dbReference type="Gene3D" id="3.40.430.10">
    <property type="entry name" value="Dihydrofolate Reductase, subunit A"/>
    <property type="match status" value="1"/>
</dbReference>
<dbReference type="Pfam" id="PF01872">
    <property type="entry name" value="RibD_C"/>
    <property type="match status" value="1"/>
</dbReference>
<sequence>MLVEAGPTLAGSILASGLVDELVIYQAAHIMGSESRGMFVTPDWQTIEQRLNLNIVDVRNIGADLKITARPER</sequence>
<dbReference type="GO" id="GO:0009231">
    <property type="term" value="P:riboflavin biosynthetic process"/>
    <property type="evidence" value="ECO:0007669"/>
    <property type="project" value="InterPro"/>
</dbReference>
<proteinExistence type="predicted"/>
<name>A0A7D9H542_9GAMM</name>
<dbReference type="AlphaFoldDB" id="A0A7D9H542"/>
<dbReference type="InterPro" id="IPR002734">
    <property type="entry name" value="RibDG_C"/>
</dbReference>
<dbReference type="InterPro" id="IPR024072">
    <property type="entry name" value="DHFR-like_dom_sf"/>
</dbReference>
<accession>A0A7D9H542</accession>